<protein>
    <recommendedName>
        <fullName evidence="10">tRNA (uracil-O(2)-)-methyltransferase</fullName>
        <ecNumber evidence="10">2.1.1.211</ecNumber>
    </recommendedName>
</protein>
<dbReference type="Pfam" id="PF07757">
    <property type="entry name" value="AdoMet_MTase"/>
    <property type="match status" value="1"/>
</dbReference>
<comment type="catalytic activity">
    <reaction evidence="9 10">
        <text>uridine(44) in tRNA(Ser) + S-adenosyl-L-methionine = 2'-O-methyluridine(44) in tRNA(Ser) + S-adenosyl-L-homocysteine + H(+)</text>
        <dbReference type="Rhea" id="RHEA:43100"/>
        <dbReference type="Rhea" id="RHEA-COMP:10339"/>
        <dbReference type="Rhea" id="RHEA-COMP:10340"/>
        <dbReference type="ChEBI" id="CHEBI:15378"/>
        <dbReference type="ChEBI" id="CHEBI:57856"/>
        <dbReference type="ChEBI" id="CHEBI:59789"/>
        <dbReference type="ChEBI" id="CHEBI:65315"/>
        <dbReference type="ChEBI" id="CHEBI:74478"/>
        <dbReference type="EC" id="2.1.1.211"/>
    </reaction>
</comment>
<sequence>LDEKRHPHVPFPYRICLENMEAGQCSLSFFVEKNRNDYRWLQKVVFPRFLRWFSKMEEHHNATSSHKLIDPETYASLYQEIKQRWGQQIVANWTERTDPQKFVYEDCAIASYLLSFWRKNDLLPLRFCDIGCGNGLLVHLLKQNGVTGYGIDLRKRRIWANFVETDLRERALNPENDIIENADFLIGNHTDELTPWIPIMAARSRSNFFLLPCCPFDFYGRFQKKSGDVSGSPYFSFLQFIRGICLR</sequence>
<comment type="function">
    <text evidence="10">Adenosyl-L-methionine (AdoMet)-dependent tRNA (uracil-O(2)-)-methyltransferase.</text>
</comment>
<dbReference type="Gene3D" id="3.40.50.150">
    <property type="entry name" value="Vaccinia Virus protein VP39"/>
    <property type="match status" value="1"/>
</dbReference>
<keyword evidence="7 10" id="KW-0949">S-adenosyl-L-methionine</keyword>
<dbReference type="InterPro" id="IPR029063">
    <property type="entry name" value="SAM-dependent_MTases_sf"/>
</dbReference>
<dbReference type="SUPFAM" id="SSF53335">
    <property type="entry name" value="S-adenosyl-L-methionine-dependent methyltransferases"/>
    <property type="match status" value="1"/>
</dbReference>
<evidence type="ECO:0000256" key="5">
    <source>
        <dbReference type="ARBA" id="ARBA00022603"/>
    </source>
</evidence>
<evidence type="ECO:0000256" key="4">
    <source>
        <dbReference type="ARBA" id="ARBA00022490"/>
    </source>
</evidence>
<dbReference type="WBParaSite" id="GPUH_0002019701-mRNA-1">
    <property type="protein sequence ID" value="GPUH_0002019701-mRNA-1"/>
    <property type="gene ID" value="GPUH_0002019701"/>
</dbReference>
<accession>A0A183EGT1</accession>
<keyword evidence="5 10" id="KW-0489">Methyltransferase</keyword>
<evidence type="ECO:0000256" key="2">
    <source>
        <dbReference type="ARBA" id="ARBA00004496"/>
    </source>
</evidence>
<evidence type="ECO:0000256" key="7">
    <source>
        <dbReference type="ARBA" id="ARBA00022691"/>
    </source>
</evidence>
<evidence type="ECO:0000313" key="11">
    <source>
        <dbReference type="WBParaSite" id="GPUH_0002019701-mRNA-1"/>
    </source>
</evidence>
<dbReference type="PANTHER" id="PTHR21210:SF0">
    <property type="entry name" value="TRNA (URACIL-O(2)-)-METHYLTRANSFERASE-RELATED"/>
    <property type="match status" value="1"/>
</dbReference>
<dbReference type="GO" id="GO:0141101">
    <property type="term" value="F:tRNA(Ser) (uridine(44)-2'-O-)-methyltransferase activity"/>
    <property type="evidence" value="ECO:0007669"/>
    <property type="project" value="UniProtKB-EC"/>
</dbReference>
<evidence type="ECO:0000256" key="8">
    <source>
        <dbReference type="ARBA" id="ARBA00022694"/>
    </source>
</evidence>
<dbReference type="GO" id="GO:0005737">
    <property type="term" value="C:cytoplasm"/>
    <property type="evidence" value="ECO:0007669"/>
    <property type="project" value="UniProtKB-SubCell"/>
</dbReference>
<keyword evidence="8 10" id="KW-0819">tRNA processing</keyword>
<comment type="similarity">
    <text evidence="3 10">Belongs to the TRM44 family.</text>
</comment>
<name>A0A183EGT1_9BILA</name>
<evidence type="ECO:0000256" key="6">
    <source>
        <dbReference type="ARBA" id="ARBA00022679"/>
    </source>
</evidence>
<proteinExistence type="inferred from homology"/>
<dbReference type="InterPro" id="IPR011671">
    <property type="entry name" value="tRNA_uracil_MeTrfase"/>
</dbReference>
<comment type="subcellular location">
    <subcellularLocation>
        <location evidence="2 10">Cytoplasm</location>
    </subcellularLocation>
</comment>
<evidence type="ECO:0000256" key="10">
    <source>
        <dbReference type="RuleBase" id="RU368004"/>
    </source>
</evidence>
<dbReference type="PANTHER" id="PTHR21210">
    <property type="entry name" value="TRNA (URACIL-O(2)-)-METHYLTRANSFERASE-RELATED"/>
    <property type="match status" value="1"/>
</dbReference>
<keyword evidence="4 10" id="KW-0963">Cytoplasm</keyword>
<evidence type="ECO:0000256" key="3">
    <source>
        <dbReference type="ARBA" id="ARBA00009056"/>
    </source>
</evidence>
<dbReference type="EC" id="2.1.1.211" evidence="10"/>
<dbReference type="AlphaFoldDB" id="A0A183EGT1"/>
<reference evidence="11" key="1">
    <citation type="submission" date="2016-06" db="UniProtKB">
        <authorList>
            <consortium name="WormBaseParasite"/>
        </authorList>
    </citation>
    <scope>IDENTIFICATION</scope>
</reference>
<keyword evidence="6 10" id="KW-0808">Transferase</keyword>
<evidence type="ECO:0000256" key="9">
    <source>
        <dbReference type="ARBA" id="ARBA00047957"/>
    </source>
</evidence>
<dbReference type="GO" id="GO:0030488">
    <property type="term" value="P:tRNA methylation"/>
    <property type="evidence" value="ECO:0007669"/>
    <property type="project" value="UniProtKB-UniRule"/>
</dbReference>
<organism evidence="11">
    <name type="scientific">Gongylonema pulchrum</name>
    <dbReference type="NCBI Taxonomy" id="637853"/>
    <lineage>
        <taxon>Eukaryota</taxon>
        <taxon>Metazoa</taxon>
        <taxon>Ecdysozoa</taxon>
        <taxon>Nematoda</taxon>
        <taxon>Chromadorea</taxon>
        <taxon>Rhabditida</taxon>
        <taxon>Spirurina</taxon>
        <taxon>Spiruromorpha</taxon>
        <taxon>Spiruroidea</taxon>
        <taxon>Gongylonematidae</taxon>
        <taxon>Gongylonema</taxon>
    </lineage>
</organism>
<evidence type="ECO:0000256" key="1">
    <source>
        <dbReference type="ARBA" id="ARBA00002778"/>
    </source>
</evidence>
<comment type="function">
    <text evidence="1">Probable adenosyl-L-methionine (AdoMet)-dependent tRNA (uracil-O(2)-)-methyltransferase.</text>
</comment>